<dbReference type="Proteomes" id="UP000597507">
    <property type="component" value="Unassembled WGS sequence"/>
</dbReference>
<accession>A0A8J2Z7U3</accession>
<feature type="chain" id="PRO_5035202957" evidence="2">
    <location>
        <begin position="20"/>
        <end position="127"/>
    </location>
</feature>
<evidence type="ECO:0000313" key="3">
    <source>
        <dbReference type="EMBL" id="GGG18428.1"/>
    </source>
</evidence>
<feature type="region of interest" description="Disordered" evidence="1">
    <location>
        <begin position="28"/>
        <end position="106"/>
    </location>
</feature>
<sequence length="127" mass="13615">MPWRRAALARLAVCGTMLAAGGCVQDAAVAPHPAGERPPRMRLAPGTPRDPPPASASRDERAPVPDRDLQAPRGTGTAERPRLSPTLIVPRGTTRGGTFEGDPFQRQQDRLFDQPAPGATLRLPFSY</sequence>
<gene>
    <name evidence="3" type="ORF">GCM10010964_03310</name>
</gene>
<keyword evidence="2" id="KW-0732">Signal</keyword>
<evidence type="ECO:0000256" key="2">
    <source>
        <dbReference type="SAM" id="SignalP"/>
    </source>
</evidence>
<evidence type="ECO:0000313" key="4">
    <source>
        <dbReference type="Proteomes" id="UP000597507"/>
    </source>
</evidence>
<organism evidence="3 4">
    <name type="scientific">Caldovatus sediminis</name>
    <dbReference type="NCBI Taxonomy" id="2041189"/>
    <lineage>
        <taxon>Bacteria</taxon>
        <taxon>Pseudomonadati</taxon>
        <taxon>Pseudomonadota</taxon>
        <taxon>Alphaproteobacteria</taxon>
        <taxon>Acetobacterales</taxon>
        <taxon>Roseomonadaceae</taxon>
        <taxon>Caldovatus</taxon>
    </lineage>
</organism>
<dbReference type="PROSITE" id="PS51257">
    <property type="entry name" value="PROKAR_LIPOPROTEIN"/>
    <property type="match status" value="1"/>
</dbReference>
<feature type="signal peptide" evidence="2">
    <location>
        <begin position="1"/>
        <end position="19"/>
    </location>
</feature>
<dbReference type="RefSeq" id="WP_188897752.1">
    <property type="nucleotide sequence ID" value="NZ_BMKS01000001.1"/>
</dbReference>
<evidence type="ECO:0000256" key="1">
    <source>
        <dbReference type="SAM" id="MobiDB-lite"/>
    </source>
</evidence>
<protein>
    <submittedName>
        <fullName evidence="3">Uncharacterized protein</fullName>
    </submittedName>
</protein>
<name>A0A8J2Z7U3_9PROT</name>
<comment type="caution">
    <text evidence="3">The sequence shown here is derived from an EMBL/GenBank/DDBJ whole genome shotgun (WGS) entry which is preliminary data.</text>
</comment>
<dbReference type="EMBL" id="BMKS01000001">
    <property type="protein sequence ID" value="GGG18428.1"/>
    <property type="molecule type" value="Genomic_DNA"/>
</dbReference>
<keyword evidence="4" id="KW-1185">Reference proteome</keyword>
<proteinExistence type="predicted"/>
<reference evidence="3 4" key="1">
    <citation type="journal article" date="2014" name="Int. J. Syst. Evol. Microbiol.">
        <title>Complete genome sequence of Corynebacterium casei LMG S-19264T (=DSM 44701T), isolated from a smear-ripened cheese.</title>
        <authorList>
            <consortium name="US DOE Joint Genome Institute (JGI-PGF)"/>
            <person name="Walter F."/>
            <person name="Albersmeier A."/>
            <person name="Kalinowski J."/>
            <person name="Ruckert C."/>
        </authorList>
    </citation>
    <scope>NUCLEOTIDE SEQUENCE [LARGE SCALE GENOMIC DNA]</scope>
    <source>
        <strain evidence="3 4">CGMCC 1.16330</strain>
    </source>
</reference>
<dbReference type="AlphaFoldDB" id="A0A8J2Z7U3"/>
<feature type="compositionally biased region" description="Basic and acidic residues" evidence="1">
    <location>
        <begin position="57"/>
        <end position="70"/>
    </location>
</feature>